<organism evidence="2 3">
    <name type="scientific">Acer yangbiense</name>
    <dbReference type="NCBI Taxonomy" id="1000413"/>
    <lineage>
        <taxon>Eukaryota</taxon>
        <taxon>Viridiplantae</taxon>
        <taxon>Streptophyta</taxon>
        <taxon>Embryophyta</taxon>
        <taxon>Tracheophyta</taxon>
        <taxon>Spermatophyta</taxon>
        <taxon>Magnoliopsida</taxon>
        <taxon>eudicotyledons</taxon>
        <taxon>Gunneridae</taxon>
        <taxon>Pentapetalae</taxon>
        <taxon>rosids</taxon>
        <taxon>malvids</taxon>
        <taxon>Sapindales</taxon>
        <taxon>Sapindaceae</taxon>
        <taxon>Hippocastanoideae</taxon>
        <taxon>Acereae</taxon>
        <taxon>Acer</taxon>
    </lineage>
</organism>
<proteinExistence type="predicted"/>
<dbReference type="OrthoDB" id="1750606at2759"/>
<dbReference type="PANTHER" id="PTHR31286">
    <property type="entry name" value="GLYCINE-RICH CELL WALL STRUCTURAL PROTEIN 1.8-LIKE"/>
    <property type="match status" value="1"/>
</dbReference>
<gene>
    <name evidence="2" type="ORF">EZV62_015216</name>
</gene>
<accession>A0A5C7HU53</accession>
<evidence type="ECO:0000259" key="1">
    <source>
        <dbReference type="Pfam" id="PF14111"/>
    </source>
</evidence>
<reference evidence="3" key="1">
    <citation type="journal article" date="2019" name="Gigascience">
        <title>De novo genome assembly of the endangered Acer yangbiense, a plant species with extremely small populations endemic to Yunnan Province, China.</title>
        <authorList>
            <person name="Yang J."/>
            <person name="Wariss H.M."/>
            <person name="Tao L."/>
            <person name="Zhang R."/>
            <person name="Yun Q."/>
            <person name="Hollingsworth P."/>
            <person name="Dao Z."/>
            <person name="Luo G."/>
            <person name="Guo H."/>
            <person name="Ma Y."/>
            <person name="Sun W."/>
        </authorList>
    </citation>
    <scope>NUCLEOTIDE SEQUENCE [LARGE SCALE GENOMIC DNA]</scope>
    <source>
        <strain evidence="3">cv. Malutang</strain>
    </source>
</reference>
<dbReference type="PANTHER" id="PTHR31286:SF167">
    <property type="entry name" value="OS09G0268800 PROTEIN"/>
    <property type="match status" value="1"/>
</dbReference>
<dbReference type="AlphaFoldDB" id="A0A5C7HU53"/>
<keyword evidence="3" id="KW-1185">Reference proteome</keyword>
<evidence type="ECO:0000313" key="3">
    <source>
        <dbReference type="Proteomes" id="UP000323000"/>
    </source>
</evidence>
<comment type="caution">
    <text evidence="2">The sequence shown here is derived from an EMBL/GenBank/DDBJ whole genome shotgun (WGS) entry which is preliminary data.</text>
</comment>
<feature type="domain" description="DUF4283" evidence="1">
    <location>
        <begin position="35"/>
        <end position="106"/>
    </location>
</feature>
<protein>
    <recommendedName>
        <fullName evidence="1">DUF4283 domain-containing protein</fullName>
    </recommendedName>
</protein>
<dbReference type="Proteomes" id="UP000323000">
    <property type="component" value="Chromosome 6"/>
</dbReference>
<dbReference type="EMBL" id="VAHF01000006">
    <property type="protein sequence ID" value="TXG60643.1"/>
    <property type="molecule type" value="Genomic_DNA"/>
</dbReference>
<dbReference type="Pfam" id="PF14111">
    <property type="entry name" value="DUF4283"/>
    <property type="match status" value="1"/>
</dbReference>
<name>A0A5C7HU53_9ROSI</name>
<dbReference type="InterPro" id="IPR040256">
    <property type="entry name" value="At4g02000-like"/>
</dbReference>
<sequence length="380" mass="42067">MDSEDITSLCASMSINKHDGPSQLLDGKLMMAAINRLELCLVGKVLTNKRVNREAFIRVIGKNWKVKKGVEIELVTGNTFTFHFRDKYDLDRVMVGSPWNFDNALITMVIPSGQGTIDSLEEIWEFLGGMIGEVIEMDRGASGDCVGKFMRVRVRVRVDIQKSLKRCLRVDILGDRVETTMILQYERLLNHYFKCGMVNHITFECSDEDPLDSNWRKDRGTSNMELDSMEGKGKEGVIHEVSISIAGSLNTQVEITAAADVMAVEVEEIISDSPTPRPVVLVNKKQSAMVDSLVHQGTEIGSINCKTVVYESCVPSKTTGDELIAGINSKIERVSLNEDSSIDKAQLGEVLVTLNPVIPGGPFPEVERNGPVHEVQVVVQ</sequence>
<evidence type="ECO:0000313" key="2">
    <source>
        <dbReference type="EMBL" id="TXG60643.1"/>
    </source>
</evidence>
<dbReference type="InterPro" id="IPR025558">
    <property type="entry name" value="DUF4283"/>
</dbReference>